<proteinExistence type="predicted"/>
<accession>A0A0C4E805</accession>
<evidence type="ECO:0000313" key="2">
    <source>
        <dbReference type="EnsemblFungi" id="MAPG_08691T0"/>
    </source>
</evidence>
<sequence length="709" mass="76913">MLRHGSLAEWTASVSNTTGEISLTLPAGSDSTGYYRLFAFYQKLSLNKNVHFDATKHTTIFDNGSFNVDHFSDAGARVVAKFWEDHILTDSTRELLEKVGNYAWEDSVEVSSNISWSKSMAARFQKVNGYRIEPFLPLLTFEQNNLAIQTASPGPFQCVLDSPDQGAGYVHDFHAALVDGYREYLDTLTSWSHDTLKTQFSAQPGYNLPLDMLATVPNMDAPECESLTFVDNIDWYRQFSGPANLAGKRVISNELGAAQPQGYRYLASSLLFSTNRAFAGGVNQLVIHGQSYTGNYYATTWPGYTAFGYLVSELWSDKQPSWDHGLAEVLGYVGRTQLVQRSGVPRVDVAVYMKQTVSTPFAVGYEAADLLEDGWAYSYISPDNFDLPQATVRDGVLGPDGPAWKAIVVQSSQNLTLNAVSKLQQYAAAGLPVILSGGLPGFYAQKDGGTATDFSDLLLTLTSNPNVHQVAAGGVAAHLSSLGLKPRVRAVTNGTWYTTWRESSAADEDIDYALVYSDLTPASGEIVVSSTKKPYLFNAWTGERKPVLTYKQDGSSTTIPLSMEGNQTVIIAFSDKLGSEIPTPSTHIVSTPPSVIGADFNETTGSISLHVGGGGGPGGNVTLSDGTSHTLAASPPPPFALTNWTLLDVNCDGGERIELSRLSIWTALQLRGTHRRRRHACVFSRCFSSSPAMNGPQLGVYICGESFPH</sequence>
<reference evidence="1" key="3">
    <citation type="submission" date="2011-03" db="EMBL/GenBank/DDBJ databases">
        <title>Annotation of Magnaporthe poae ATCC 64411.</title>
        <authorList>
            <person name="Ma L.-J."/>
            <person name="Dead R."/>
            <person name="Young S.K."/>
            <person name="Zeng Q."/>
            <person name="Gargeya S."/>
            <person name="Fitzgerald M."/>
            <person name="Haas B."/>
            <person name="Abouelleil A."/>
            <person name="Alvarado L."/>
            <person name="Arachchi H.M."/>
            <person name="Berlin A."/>
            <person name="Brown A."/>
            <person name="Chapman S.B."/>
            <person name="Chen Z."/>
            <person name="Dunbar C."/>
            <person name="Freedman E."/>
            <person name="Gearin G."/>
            <person name="Gellesch M."/>
            <person name="Goldberg J."/>
            <person name="Griggs A."/>
            <person name="Gujja S."/>
            <person name="Heiman D."/>
            <person name="Howarth C."/>
            <person name="Larson L."/>
            <person name="Lui A."/>
            <person name="MacDonald P.J.P."/>
            <person name="Mehta T."/>
            <person name="Montmayeur A."/>
            <person name="Murphy C."/>
            <person name="Neiman D."/>
            <person name="Pearson M."/>
            <person name="Priest M."/>
            <person name="Roberts A."/>
            <person name="Saif S."/>
            <person name="Shea T."/>
            <person name="Shenoy N."/>
            <person name="Sisk P."/>
            <person name="Stolte C."/>
            <person name="Sykes S."/>
            <person name="Yandava C."/>
            <person name="Wortman J."/>
            <person name="Nusbaum C."/>
            <person name="Birren B."/>
        </authorList>
    </citation>
    <scope>NUCLEOTIDE SEQUENCE</scope>
    <source>
        <strain evidence="1">ATCC 64411</strain>
    </source>
</reference>
<evidence type="ECO:0000313" key="3">
    <source>
        <dbReference type="Proteomes" id="UP000011715"/>
    </source>
</evidence>
<reference evidence="3" key="2">
    <citation type="submission" date="2010-05" db="EMBL/GenBank/DDBJ databases">
        <title>The genome sequence of Magnaporthe poae strain ATCC 64411.</title>
        <authorList>
            <person name="Ma L.-J."/>
            <person name="Dead R."/>
            <person name="Young S."/>
            <person name="Zeng Q."/>
            <person name="Koehrsen M."/>
            <person name="Alvarado L."/>
            <person name="Berlin A."/>
            <person name="Chapman S.B."/>
            <person name="Chen Z."/>
            <person name="Freedman E."/>
            <person name="Gellesch M."/>
            <person name="Goldberg J."/>
            <person name="Griggs A."/>
            <person name="Gujja S."/>
            <person name="Heilman E.R."/>
            <person name="Heiman D."/>
            <person name="Hepburn T."/>
            <person name="Howarth C."/>
            <person name="Jen D."/>
            <person name="Larson L."/>
            <person name="Mehta T."/>
            <person name="Neiman D."/>
            <person name="Pearson M."/>
            <person name="Roberts A."/>
            <person name="Saif S."/>
            <person name="Shea T."/>
            <person name="Shenoy N."/>
            <person name="Sisk P."/>
            <person name="Stolte C."/>
            <person name="Sykes S."/>
            <person name="Walk T."/>
            <person name="White J."/>
            <person name="Yandava C."/>
            <person name="Haas B."/>
            <person name="Nusbaum C."/>
            <person name="Birren B."/>
        </authorList>
    </citation>
    <scope>NUCLEOTIDE SEQUENCE [LARGE SCALE GENOMIC DNA]</scope>
    <source>
        <strain evidence="3">ATCC 64411 / 73-15</strain>
    </source>
</reference>
<dbReference type="eggNOG" id="ENOG502SH7Q">
    <property type="taxonomic scope" value="Eukaryota"/>
</dbReference>
<dbReference type="InterPro" id="IPR053161">
    <property type="entry name" value="Ulvan_degrading_GH"/>
</dbReference>
<dbReference type="PANTHER" id="PTHR36848:SF2">
    <property type="entry name" value="SECRETED PROTEIN"/>
    <property type="match status" value="1"/>
</dbReference>
<name>A0A0C4E805_MAGP6</name>
<dbReference type="EnsemblFungi" id="MAPG_08691T0">
    <property type="protein sequence ID" value="MAPG_08691T0"/>
    <property type="gene ID" value="MAPG_08691"/>
</dbReference>
<reference evidence="2" key="4">
    <citation type="journal article" date="2015" name="G3 (Bethesda)">
        <title>Genome sequences of three phytopathogenic species of the Magnaporthaceae family of fungi.</title>
        <authorList>
            <person name="Okagaki L.H."/>
            <person name="Nunes C.C."/>
            <person name="Sailsbery J."/>
            <person name="Clay B."/>
            <person name="Brown D."/>
            <person name="John T."/>
            <person name="Oh Y."/>
            <person name="Young N."/>
            <person name="Fitzgerald M."/>
            <person name="Haas B.J."/>
            <person name="Zeng Q."/>
            <person name="Young S."/>
            <person name="Adiconis X."/>
            <person name="Fan L."/>
            <person name="Levin J.Z."/>
            <person name="Mitchell T.K."/>
            <person name="Okubara P.A."/>
            <person name="Farman M.L."/>
            <person name="Kohn L.M."/>
            <person name="Birren B."/>
            <person name="Ma L.-J."/>
            <person name="Dean R.A."/>
        </authorList>
    </citation>
    <scope>NUCLEOTIDE SEQUENCE</scope>
    <source>
        <strain evidence="2">ATCC 64411 / 73-15</strain>
    </source>
</reference>
<dbReference type="EMBL" id="ADBL01002107">
    <property type="status" value="NOT_ANNOTATED_CDS"/>
    <property type="molecule type" value="Genomic_DNA"/>
</dbReference>
<dbReference type="EMBL" id="GL876973">
    <property type="protein sequence ID" value="KLU89722.1"/>
    <property type="molecule type" value="Genomic_DNA"/>
</dbReference>
<evidence type="ECO:0000313" key="1">
    <source>
        <dbReference type="EMBL" id="KLU89722.1"/>
    </source>
</evidence>
<dbReference type="PANTHER" id="PTHR36848">
    <property type="entry name" value="DNA-BINDING PROTEIN (PUTATIVE SECRETED PROTEIN)-RELATED"/>
    <property type="match status" value="1"/>
</dbReference>
<reference evidence="2" key="5">
    <citation type="submission" date="2015-06" db="UniProtKB">
        <authorList>
            <consortium name="EnsemblFungi"/>
        </authorList>
    </citation>
    <scope>IDENTIFICATION</scope>
    <source>
        <strain evidence="2">ATCC 64411</strain>
    </source>
</reference>
<dbReference type="STRING" id="644358.A0A0C4E805"/>
<dbReference type="Pfam" id="PF17132">
    <property type="entry name" value="Glyco_hydro_106"/>
    <property type="match status" value="1"/>
</dbReference>
<keyword evidence="3" id="KW-1185">Reference proteome</keyword>
<organism evidence="2 3">
    <name type="scientific">Magnaporthiopsis poae (strain ATCC 64411 / 73-15)</name>
    <name type="common">Kentucky bluegrass fungus</name>
    <name type="synonym">Magnaporthe poae</name>
    <dbReference type="NCBI Taxonomy" id="644358"/>
    <lineage>
        <taxon>Eukaryota</taxon>
        <taxon>Fungi</taxon>
        <taxon>Dikarya</taxon>
        <taxon>Ascomycota</taxon>
        <taxon>Pezizomycotina</taxon>
        <taxon>Sordariomycetes</taxon>
        <taxon>Sordariomycetidae</taxon>
        <taxon>Magnaporthales</taxon>
        <taxon>Magnaporthaceae</taxon>
        <taxon>Magnaporthiopsis</taxon>
    </lineage>
</organism>
<dbReference type="EMBL" id="ADBL01002108">
    <property type="status" value="NOT_ANNOTATED_CDS"/>
    <property type="molecule type" value="Genomic_DNA"/>
</dbReference>
<reference evidence="1" key="1">
    <citation type="submission" date="2010-05" db="EMBL/GenBank/DDBJ databases">
        <title>The Genome Sequence of Magnaporthe poae strain ATCC 64411.</title>
        <authorList>
            <consortium name="The Broad Institute Genome Sequencing Platform"/>
            <consortium name="Broad Institute Genome Sequencing Center for Infectious Disease"/>
            <person name="Ma L.-J."/>
            <person name="Dead R."/>
            <person name="Young S."/>
            <person name="Zeng Q."/>
            <person name="Koehrsen M."/>
            <person name="Alvarado L."/>
            <person name="Berlin A."/>
            <person name="Chapman S.B."/>
            <person name="Chen Z."/>
            <person name="Freedman E."/>
            <person name="Gellesch M."/>
            <person name="Goldberg J."/>
            <person name="Griggs A."/>
            <person name="Gujja S."/>
            <person name="Heilman E.R."/>
            <person name="Heiman D."/>
            <person name="Hepburn T."/>
            <person name="Howarth C."/>
            <person name="Jen D."/>
            <person name="Larson L."/>
            <person name="Mehta T."/>
            <person name="Neiman D."/>
            <person name="Pearson M."/>
            <person name="Roberts A."/>
            <person name="Saif S."/>
            <person name="Shea T."/>
            <person name="Shenoy N."/>
            <person name="Sisk P."/>
            <person name="Stolte C."/>
            <person name="Sykes S."/>
            <person name="Walk T."/>
            <person name="White J."/>
            <person name="Yandava C."/>
            <person name="Haas B."/>
            <person name="Nusbaum C."/>
            <person name="Birren B."/>
        </authorList>
    </citation>
    <scope>NUCLEOTIDE SEQUENCE</scope>
    <source>
        <strain evidence="1">ATCC 64411</strain>
    </source>
</reference>
<dbReference type="AlphaFoldDB" id="A0A0C4E805"/>
<dbReference type="VEuPathDB" id="FungiDB:MAPG_08691"/>
<dbReference type="OrthoDB" id="2588159at2759"/>
<dbReference type="Proteomes" id="UP000011715">
    <property type="component" value="Unassembled WGS sequence"/>
</dbReference>
<protein>
    <recommendedName>
        <fullName evidence="4">Secreted protein</fullName>
    </recommendedName>
</protein>
<gene>
    <name evidence="1" type="ORF">MAPG_08691</name>
</gene>
<evidence type="ECO:0008006" key="4">
    <source>
        <dbReference type="Google" id="ProtNLM"/>
    </source>
</evidence>